<keyword evidence="6" id="KW-0229">DNA integration</keyword>
<reference evidence="11 12" key="1">
    <citation type="journal article" date="2014" name="Curr. Biol.">
        <title>The genome of the clonal raider ant Cerapachys biroi.</title>
        <authorList>
            <person name="Oxley P.R."/>
            <person name="Ji L."/>
            <person name="Fetter-Pruneda I."/>
            <person name="McKenzie S.K."/>
            <person name="Li C."/>
            <person name="Hu H."/>
            <person name="Zhang G."/>
            <person name="Kronauer D.J."/>
        </authorList>
    </citation>
    <scope>NUCLEOTIDE SEQUENCE [LARGE SCALE GENOMIC DNA]</scope>
</reference>
<evidence type="ECO:0000256" key="2">
    <source>
        <dbReference type="ARBA" id="ARBA00022723"/>
    </source>
</evidence>
<dbReference type="OMA" id="CYTHILD"/>
<dbReference type="GO" id="GO:0003887">
    <property type="term" value="F:DNA-directed DNA polymerase activity"/>
    <property type="evidence" value="ECO:0007669"/>
    <property type="project" value="UniProtKB-KW"/>
</dbReference>
<keyword evidence="8" id="KW-0239">DNA-directed DNA polymerase</keyword>
<dbReference type="Gene3D" id="3.30.420.10">
    <property type="entry name" value="Ribonuclease H-like superfamily/Ribonuclease H"/>
    <property type="match status" value="1"/>
</dbReference>
<dbReference type="EMBL" id="KK107534">
    <property type="protein sequence ID" value="EZA49228.1"/>
    <property type="molecule type" value="Genomic_DNA"/>
</dbReference>
<evidence type="ECO:0000256" key="5">
    <source>
        <dbReference type="ARBA" id="ARBA00022842"/>
    </source>
</evidence>
<keyword evidence="9" id="KW-0233">DNA recombination</keyword>
<dbReference type="PANTHER" id="PTHR42648:SF11">
    <property type="entry name" value="TRANSPOSON TY4-P GAG-POL POLYPROTEIN"/>
    <property type="match status" value="1"/>
</dbReference>
<evidence type="ECO:0000259" key="10">
    <source>
        <dbReference type="Pfam" id="PF25597"/>
    </source>
</evidence>
<keyword evidence="7" id="KW-0695">RNA-directed DNA polymerase</keyword>
<dbReference type="InterPro" id="IPR036397">
    <property type="entry name" value="RNaseH_sf"/>
</dbReference>
<dbReference type="GO" id="GO:0015074">
    <property type="term" value="P:DNA integration"/>
    <property type="evidence" value="ECO:0007669"/>
    <property type="project" value="UniProtKB-KW"/>
</dbReference>
<dbReference type="STRING" id="2015173.A0A026VZK7"/>
<dbReference type="SUPFAM" id="SSF53098">
    <property type="entry name" value="Ribonuclease H-like"/>
    <property type="match status" value="1"/>
</dbReference>
<dbReference type="InterPro" id="IPR057670">
    <property type="entry name" value="SH3_retrovirus"/>
</dbReference>
<evidence type="ECO:0000256" key="8">
    <source>
        <dbReference type="ARBA" id="ARBA00022932"/>
    </source>
</evidence>
<sequence length="118" mass="13737">MEKIRALIAESKLEKEMWGKAAYTATYLVNRSPTKTLRVTPYEKWNGRKPDLSNLKLFGSVAYAKNLGQLRKLDDRSKKYIFMGYAPNGYRLWNPEKRKIIIARDVKDGIKTRKGNVR</sequence>
<dbReference type="GO" id="GO:0046872">
    <property type="term" value="F:metal ion binding"/>
    <property type="evidence" value="ECO:0007669"/>
    <property type="project" value="UniProtKB-KW"/>
</dbReference>
<evidence type="ECO:0000313" key="12">
    <source>
        <dbReference type="Proteomes" id="UP000053097"/>
    </source>
</evidence>
<dbReference type="GO" id="GO:0003676">
    <property type="term" value="F:nucleic acid binding"/>
    <property type="evidence" value="ECO:0007669"/>
    <property type="project" value="InterPro"/>
</dbReference>
<dbReference type="InterPro" id="IPR039537">
    <property type="entry name" value="Retrotran_Ty1/copia-like"/>
</dbReference>
<name>A0A026VZK7_OOCBI</name>
<keyword evidence="2" id="KW-0479">Metal-binding</keyword>
<gene>
    <name evidence="11" type="ORF">X777_12524</name>
</gene>
<dbReference type="GO" id="GO:0003964">
    <property type="term" value="F:RNA-directed DNA polymerase activity"/>
    <property type="evidence" value="ECO:0007669"/>
    <property type="project" value="UniProtKB-KW"/>
</dbReference>
<evidence type="ECO:0000256" key="4">
    <source>
        <dbReference type="ARBA" id="ARBA00022801"/>
    </source>
</evidence>
<dbReference type="AlphaFoldDB" id="A0A026VZK7"/>
<dbReference type="PANTHER" id="PTHR42648">
    <property type="entry name" value="TRANSPOSASE, PUTATIVE-RELATED"/>
    <property type="match status" value="1"/>
</dbReference>
<organism evidence="11 12">
    <name type="scientific">Ooceraea biroi</name>
    <name type="common">Clonal raider ant</name>
    <name type="synonym">Cerapachys biroi</name>
    <dbReference type="NCBI Taxonomy" id="2015173"/>
    <lineage>
        <taxon>Eukaryota</taxon>
        <taxon>Metazoa</taxon>
        <taxon>Ecdysozoa</taxon>
        <taxon>Arthropoda</taxon>
        <taxon>Hexapoda</taxon>
        <taxon>Insecta</taxon>
        <taxon>Pterygota</taxon>
        <taxon>Neoptera</taxon>
        <taxon>Endopterygota</taxon>
        <taxon>Hymenoptera</taxon>
        <taxon>Apocrita</taxon>
        <taxon>Aculeata</taxon>
        <taxon>Formicoidea</taxon>
        <taxon>Formicidae</taxon>
        <taxon>Dorylinae</taxon>
        <taxon>Ooceraea</taxon>
    </lineage>
</organism>
<evidence type="ECO:0000313" key="11">
    <source>
        <dbReference type="EMBL" id="EZA49228.1"/>
    </source>
</evidence>
<evidence type="ECO:0000256" key="6">
    <source>
        <dbReference type="ARBA" id="ARBA00022908"/>
    </source>
</evidence>
<dbReference type="InterPro" id="IPR012337">
    <property type="entry name" value="RNaseH-like_sf"/>
</dbReference>
<keyword evidence="12" id="KW-1185">Reference proteome</keyword>
<keyword evidence="3" id="KW-0255">Endonuclease</keyword>
<keyword evidence="4" id="KW-0378">Hydrolase</keyword>
<dbReference type="GO" id="GO:0016787">
    <property type="term" value="F:hydrolase activity"/>
    <property type="evidence" value="ECO:0007669"/>
    <property type="project" value="UniProtKB-KW"/>
</dbReference>
<evidence type="ECO:0000256" key="3">
    <source>
        <dbReference type="ARBA" id="ARBA00022759"/>
    </source>
</evidence>
<proteinExistence type="predicted"/>
<feature type="domain" description="Retroviral polymerase SH3-like" evidence="10">
    <location>
        <begin position="61"/>
        <end position="107"/>
    </location>
</feature>
<dbReference type="Pfam" id="PF25597">
    <property type="entry name" value="SH3_retrovirus"/>
    <property type="match status" value="1"/>
</dbReference>
<dbReference type="GO" id="GO:0004519">
    <property type="term" value="F:endonuclease activity"/>
    <property type="evidence" value="ECO:0007669"/>
    <property type="project" value="UniProtKB-KW"/>
</dbReference>
<keyword evidence="1" id="KW-0540">Nuclease</keyword>
<evidence type="ECO:0000256" key="9">
    <source>
        <dbReference type="ARBA" id="ARBA00023172"/>
    </source>
</evidence>
<evidence type="ECO:0000256" key="7">
    <source>
        <dbReference type="ARBA" id="ARBA00022918"/>
    </source>
</evidence>
<dbReference type="GO" id="GO:0006310">
    <property type="term" value="P:DNA recombination"/>
    <property type="evidence" value="ECO:0007669"/>
    <property type="project" value="UniProtKB-KW"/>
</dbReference>
<keyword evidence="8" id="KW-0548">Nucleotidyltransferase</keyword>
<evidence type="ECO:0000256" key="1">
    <source>
        <dbReference type="ARBA" id="ARBA00022722"/>
    </source>
</evidence>
<protein>
    <submittedName>
        <fullName evidence="11">Copia protein</fullName>
    </submittedName>
</protein>
<accession>A0A026VZK7</accession>
<keyword evidence="5" id="KW-0460">Magnesium</keyword>
<keyword evidence="8" id="KW-0808">Transferase</keyword>
<dbReference type="Proteomes" id="UP000053097">
    <property type="component" value="Unassembled WGS sequence"/>
</dbReference>